<evidence type="ECO:0000313" key="3">
    <source>
        <dbReference type="Proteomes" id="UP001408356"/>
    </source>
</evidence>
<feature type="region of interest" description="Disordered" evidence="1">
    <location>
        <begin position="166"/>
        <end position="197"/>
    </location>
</feature>
<evidence type="ECO:0000256" key="1">
    <source>
        <dbReference type="SAM" id="MobiDB-lite"/>
    </source>
</evidence>
<organism evidence="2 3">
    <name type="scientific">Seiridium unicorne</name>
    <dbReference type="NCBI Taxonomy" id="138068"/>
    <lineage>
        <taxon>Eukaryota</taxon>
        <taxon>Fungi</taxon>
        <taxon>Dikarya</taxon>
        <taxon>Ascomycota</taxon>
        <taxon>Pezizomycotina</taxon>
        <taxon>Sordariomycetes</taxon>
        <taxon>Xylariomycetidae</taxon>
        <taxon>Amphisphaeriales</taxon>
        <taxon>Sporocadaceae</taxon>
        <taxon>Seiridium</taxon>
    </lineage>
</organism>
<evidence type="ECO:0000313" key="2">
    <source>
        <dbReference type="EMBL" id="KAK9412970.1"/>
    </source>
</evidence>
<proteinExistence type="predicted"/>
<feature type="compositionally biased region" description="Polar residues" evidence="1">
    <location>
        <begin position="179"/>
        <end position="193"/>
    </location>
</feature>
<protein>
    <recommendedName>
        <fullName evidence="4">RRM domain-containing protein</fullName>
    </recommendedName>
</protein>
<sequence>MMGTLHISKGVHIIPRRALVQAWECLVNEAHRTEHNKPSYPFCHLYRPDLVGRTRPSLTHYHADTIPISASAFKPIETYRRLAEYDPSPGFDKLYCSIVEIQPFDSGNQMEDMDAEGYRHRILGSHSPADMLDNNPQSTTCSETANASTGMIISTLKQYYSDNHKDDKQFGVIGDRRPGNTQPESQSSGVPNDSNRDRLHELSQRTMELRMQQAVERYLHPIQQADRHESNDVEQYPGQQALYLQALHQQPFHQELRQQDLQYVELHHQVLHQPYPGQQDFHQPYPGQQDVHQQYPGQQDVHQQVGWIQPYMSTCSPNYRGNAALAENQSANIPQWASSSVWITNLRLEANQTAYRELLFALRGCGKVYATVINAPDAVQGHLACAAKVVFFNDTGARELLRRARTGEFIVNNVWPRVVYNRIRTPSRPAGPESRVVNIIGPRSVVNVDTLMETFGRYFNFQTDEIFIVSEDVEEDGQREIEWRFASFRCQASAAVSVLERRRLAVPAAGLNEAWGQVYAYYGRDPCDQ</sequence>
<keyword evidence="3" id="KW-1185">Reference proteome</keyword>
<comment type="caution">
    <text evidence="2">The sequence shown here is derived from an EMBL/GenBank/DDBJ whole genome shotgun (WGS) entry which is preliminary data.</text>
</comment>
<reference evidence="2 3" key="1">
    <citation type="journal article" date="2024" name="J. Plant Pathol.">
        <title>Sequence and assembly of the genome of Seiridium unicorne, isolate CBS 538.82, causal agent of cypress canker disease.</title>
        <authorList>
            <person name="Scali E."/>
            <person name="Rocca G.D."/>
            <person name="Danti R."/>
            <person name="Garbelotto M."/>
            <person name="Barberini S."/>
            <person name="Baroncelli R."/>
            <person name="Emiliani G."/>
        </authorList>
    </citation>
    <scope>NUCLEOTIDE SEQUENCE [LARGE SCALE GENOMIC DNA]</scope>
    <source>
        <strain evidence="2 3">BM-138-508</strain>
    </source>
</reference>
<gene>
    <name evidence="2" type="ORF">SUNI508_12165</name>
</gene>
<evidence type="ECO:0008006" key="4">
    <source>
        <dbReference type="Google" id="ProtNLM"/>
    </source>
</evidence>
<accession>A0ABR2UEA4</accession>
<feature type="compositionally biased region" description="Basic and acidic residues" evidence="1">
    <location>
        <begin position="166"/>
        <end position="178"/>
    </location>
</feature>
<dbReference type="Proteomes" id="UP001408356">
    <property type="component" value="Unassembled WGS sequence"/>
</dbReference>
<dbReference type="EMBL" id="JARVKF010000445">
    <property type="protein sequence ID" value="KAK9412970.1"/>
    <property type="molecule type" value="Genomic_DNA"/>
</dbReference>
<name>A0ABR2UEA4_9PEZI</name>